<reference evidence="2 3" key="1">
    <citation type="submission" date="2016-10" db="EMBL/GenBank/DDBJ databases">
        <authorList>
            <person name="de Groot N.N."/>
        </authorList>
    </citation>
    <scope>NUCLEOTIDE SEQUENCE [LARGE SCALE GENOMIC DNA]</scope>
    <source>
        <strain evidence="2 3">PYCC 4715</strain>
    </source>
</reference>
<organism evidence="2 3">
    <name type="scientific">Sungouiella intermedia</name>
    <dbReference type="NCBI Taxonomy" id="45354"/>
    <lineage>
        <taxon>Eukaryota</taxon>
        <taxon>Fungi</taxon>
        <taxon>Dikarya</taxon>
        <taxon>Ascomycota</taxon>
        <taxon>Saccharomycotina</taxon>
        <taxon>Pichiomycetes</taxon>
        <taxon>Metschnikowiaceae</taxon>
        <taxon>Sungouiella</taxon>
    </lineage>
</organism>
<dbReference type="AlphaFoldDB" id="A0A1L0DM54"/>
<evidence type="ECO:0000313" key="2">
    <source>
        <dbReference type="EMBL" id="SGZ56936.1"/>
    </source>
</evidence>
<keyword evidence="1" id="KW-0732">Signal</keyword>
<dbReference type="InterPro" id="IPR031452">
    <property type="entry name" value="Kre1"/>
</dbReference>
<evidence type="ECO:0000256" key="1">
    <source>
        <dbReference type="SAM" id="SignalP"/>
    </source>
</evidence>
<name>A0A1L0DM54_9ASCO</name>
<dbReference type="GO" id="GO:0031505">
    <property type="term" value="P:fungal-type cell wall organization"/>
    <property type="evidence" value="ECO:0007669"/>
    <property type="project" value="InterPro"/>
</dbReference>
<sequence length="139" mass="14492">MNFSHFLTFVFVASVVAALDFDLARDFFHLKRADGTTTTSSSSSTSTLSSLSKSDTTVWVTITTNGALATVKTIYTQSFMSTYITEVDAPSSGNVGMGSISGNVGSLKEYSKTTITNGGNRNFAYGGAAGALLVAVGML</sequence>
<protein>
    <submittedName>
        <fullName evidence="2">CIC11C00000001270</fullName>
    </submittedName>
</protein>
<proteinExistence type="predicted"/>
<accession>A0A1L0DM54</accession>
<dbReference type="Pfam" id="PF17056">
    <property type="entry name" value="KRE1"/>
    <property type="match status" value="1"/>
</dbReference>
<feature type="chain" id="PRO_5012860189" evidence="1">
    <location>
        <begin position="19"/>
        <end position="139"/>
    </location>
</feature>
<dbReference type="Proteomes" id="UP000182259">
    <property type="component" value="Chromosome V"/>
</dbReference>
<evidence type="ECO:0000313" key="3">
    <source>
        <dbReference type="Proteomes" id="UP000182259"/>
    </source>
</evidence>
<feature type="signal peptide" evidence="1">
    <location>
        <begin position="1"/>
        <end position="18"/>
    </location>
</feature>
<dbReference type="EMBL" id="LT635768">
    <property type="protein sequence ID" value="SGZ56936.1"/>
    <property type="molecule type" value="Genomic_DNA"/>
</dbReference>
<gene>
    <name evidence="2" type="ORF">SAMEA4029009_CIC11G00000001270</name>
</gene>